<protein>
    <submittedName>
        <fullName evidence="1">Uncharacterized protein</fullName>
    </submittedName>
</protein>
<reference evidence="1 2" key="1">
    <citation type="journal article" date="2004" name="J. Virol.">
        <title>Complete genome sequence of lymphocystis disease virus isolated from China.</title>
        <authorList>
            <person name="Zhang Q.Y."/>
            <person name="Xiao F."/>
            <person name="Xie J."/>
            <person name="Li Z.Q."/>
            <person name="Gui J.F."/>
        </authorList>
    </citation>
    <scope>NUCLEOTIDE SEQUENCE [LARGE SCALE GENOMIC DNA]</scope>
</reference>
<evidence type="ECO:0000313" key="2">
    <source>
        <dbReference type="Proteomes" id="UP000106699"/>
    </source>
</evidence>
<dbReference type="KEGG" id="vg:2979042"/>
<dbReference type="Proteomes" id="UP000106699">
    <property type="component" value="Segment"/>
</dbReference>
<proteinExistence type="predicted"/>
<accession>Q678F9</accession>
<dbReference type="RefSeq" id="YP_073559.1">
    <property type="nucleotide sequence ID" value="NC_005902.1"/>
</dbReference>
<evidence type="ECO:0000313" key="1">
    <source>
        <dbReference type="EMBL" id="AAU10898.1"/>
    </source>
</evidence>
<organism evidence="1 2">
    <name type="scientific">lymphocystis disease virus-China</name>
    <dbReference type="NCBI Taxonomy" id="256729"/>
    <lineage>
        <taxon>Viruses</taxon>
        <taxon>Varidnaviria</taxon>
        <taxon>Bamfordvirae</taxon>
        <taxon>Nucleocytoviricota</taxon>
        <taxon>Megaviricetes</taxon>
        <taxon>Pimascovirales</taxon>
        <taxon>Pimascovirales incertae sedis</taxon>
        <taxon>Iridoviridae</taxon>
        <taxon>Alphairidovirinae</taxon>
        <taxon>Lymphocystivirus</taxon>
        <taxon>Lymphocystivirus paralichthys1</taxon>
        <taxon>Lymphocystis disease virus 2</taxon>
    </lineage>
</organism>
<sequence>MAGFFLIEQAKGSIAIINNNGLRGQPCLIPFFSKKNIDCLSPVQTHAEGLSYINFTHAIKFSPKPNLFRVSNKYDRFKKSKAFSASVNIKHSDSKASDE</sequence>
<name>Q678F9_9VIRU</name>
<keyword evidence="2" id="KW-1185">Reference proteome</keyword>
<dbReference type="EMBL" id="AY380826">
    <property type="protein sequence ID" value="AAU10898.1"/>
    <property type="molecule type" value="Genomic_DNA"/>
</dbReference>
<dbReference type="GeneID" id="2979042"/>